<evidence type="ECO:0000256" key="2">
    <source>
        <dbReference type="ARBA" id="ARBA00010075"/>
    </source>
</evidence>
<evidence type="ECO:0000313" key="10">
    <source>
        <dbReference type="Proteomes" id="UP000321224"/>
    </source>
</evidence>
<dbReference type="GO" id="GO:0003677">
    <property type="term" value="F:DNA binding"/>
    <property type="evidence" value="ECO:0007669"/>
    <property type="project" value="UniProtKB-KW"/>
</dbReference>
<reference evidence="9 10" key="1">
    <citation type="submission" date="2019-07" db="EMBL/GenBank/DDBJ databases">
        <title>Whole genome shotgun sequence of Myxococcus virescens NBRC 100334.</title>
        <authorList>
            <person name="Hosoyama A."/>
            <person name="Uohara A."/>
            <person name="Ohji S."/>
            <person name="Ichikawa N."/>
        </authorList>
    </citation>
    <scope>NUCLEOTIDE SEQUENCE [LARGE SCALE GENOMIC DNA]</scope>
    <source>
        <strain evidence="9 10">NBRC 100334</strain>
    </source>
</reference>
<evidence type="ECO:0000256" key="3">
    <source>
        <dbReference type="ARBA" id="ARBA00022578"/>
    </source>
</evidence>
<dbReference type="InterPro" id="IPR002559">
    <property type="entry name" value="Transposase_11"/>
</dbReference>
<name>A0A511HQ81_9BACT</name>
<proteinExistence type="inferred from homology"/>
<keyword evidence="4" id="KW-0238">DNA-binding</keyword>
<dbReference type="InterPro" id="IPR047959">
    <property type="entry name" value="Transpos_IS5"/>
</dbReference>
<gene>
    <name evidence="9" type="ORF">MVI01_75310</name>
</gene>
<feature type="domain" description="Transposase InsH N-terminal" evidence="8">
    <location>
        <begin position="19"/>
        <end position="114"/>
    </location>
</feature>
<evidence type="ECO:0000259" key="7">
    <source>
        <dbReference type="Pfam" id="PF01609"/>
    </source>
</evidence>
<evidence type="ECO:0000256" key="1">
    <source>
        <dbReference type="ARBA" id="ARBA00003544"/>
    </source>
</evidence>
<dbReference type="GO" id="GO:0004803">
    <property type="term" value="F:transposase activity"/>
    <property type="evidence" value="ECO:0007669"/>
    <property type="project" value="InterPro"/>
</dbReference>
<evidence type="ECO:0000256" key="5">
    <source>
        <dbReference type="ARBA" id="ARBA00023172"/>
    </source>
</evidence>
<dbReference type="EMBL" id="BJVY01000147">
    <property type="protein sequence ID" value="GEL75747.1"/>
    <property type="molecule type" value="Genomic_DNA"/>
</dbReference>
<feature type="compositionally biased region" description="Basic and acidic residues" evidence="6">
    <location>
        <begin position="198"/>
        <end position="207"/>
    </location>
</feature>
<dbReference type="PANTHER" id="PTHR35604">
    <property type="entry name" value="TRANSPOSASE INSH FOR INSERTION SEQUENCE ELEMENT IS5A-RELATED"/>
    <property type="match status" value="1"/>
</dbReference>
<dbReference type="Proteomes" id="UP000321224">
    <property type="component" value="Unassembled WGS sequence"/>
</dbReference>
<dbReference type="Pfam" id="PF05598">
    <property type="entry name" value="DUF772"/>
    <property type="match status" value="1"/>
</dbReference>
<accession>A0A511HQ81</accession>
<evidence type="ECO:0000259" key="8">
    <source>
        <dbReference type="Pfam" id="PF05598"/>
    </source>
</evidence>
<comment type="caution">
    <text evidence="9">The sequence shown here is derived from an EMBL/GenBank/DDBJ whole genome shotgun (WGS) entry which is preliminary data.</text>
</comment>
<dbReference type="NCBIfam" id="NF033581">
    <property type="entry name" value="transpos_IS5_4"/>
    <property type="match status" value="1"/>
</dbReference>
<comment type="function">
    <text evidence="1">Involved in the transposition of the insertion sequence IS5.</text>
</comment>
<organism evidence="9 10">
    <name type="scientific">Myxococcus virescens</name>
    <dbReference type="NCBI Taxonomy" id="83456"/>
    <lineage>
        <taxon>Bacteria</taxon>
        <taxon>Pseudomonadati</taxon>
        <taxon>Myxococcota</taxon>
        <taxon>Myxococcia</taxon>
        <taxon>Myxococcales</taxon>
        <taxon>Cystobacterineae</taxon>
        <taxon>Myxococcaceae</taxon>
        <taxon>Myxococcus</taxon>
    </lineage>
</organism>
<sequence length="363" mass="40739">MRGRPKQQTTLFSLRTPGDRVPAGHPLRRVKDMADAALAALSPTFDEMYSGTGRPSIPPEHLLKSCLLMAFYSVRSERLFCEQLDYNLLYRWFLDMGMEDASFDHSTFSQNRDRLLEHDVARRFFMAIMGQAQSAGLTSSEHFSVDGSLIEAWASLKSFRPNDEKEDKKEPPDDKGNPTVNFHGQKRGNATHASTTDPEARLARKGDGKEARLAYSLNGVMENRNGLLVDLAVMPADGFAERDAAVMMLEGLKSRNKRASVGADKGYDTADFVADCRRMGVTPHIAQTTDTRRRSAIDRRTTRSAGYALSQRIRKRIEEVWGWMKTVGGFRKTRFKGRERTEMAAYLVGAAYNLVRMARLAAA</sequence>
<evidence type="ECO:0000256" key="6">
    <source>
        <dbReference type="SAM" id="MobiDB-lite"/>
    </source>
</evidence>
<feature type="compositionally biased region" description="Polar residues" evidence="6">
    <location>
        <begin position="1"/>
        <end position="13"/>
    </location>
</feature>
<feature type="region of interest" description="Disordered" evidence="6">
    <location>
        <begin position="160"/>
        <end position="207"/>
    </location>
</feature>
<protein>
    <submittedName>
        <fullName evidence="9">DDE transposase</fullName>
    </submittedName>
</protein>
<dbReference type="GO" id="GO:0006313">
    <property type="term" value="P:DNA transposition"/>
    <property type="evidence" value="ECO:0007669"/>
    <property type="project" value="InterPro"/>
</dbReference>
<keyword evidence="5" id="KW-0233">DNA recombination</keyword>
<dbReference type="RefSeq" id="WP_147093149.1">
    <property type="nucleotide sequence ID" value="NZ_BJVY01000147.1"/>
</dbReference>
<evidence type="ECO:0000256" key="4">
    <source>
        <dbReference type="ARBA" id="ARBA00023125"/>
    </source>
</evidence>
<dbReference type="AlphaFoldDB" id="A0A511HQ81"/>
<evidence type="ECO:0000313" key="9">
    <source>
        <dbReference type="EMBL" id="GEL75747.1"/>
    </source>
</evidence>
<feature type="domain" description="Transposase IS4-like" evidence="7">
    <location>
        <begin position="191"/>
        <end position="354"/>
    </location>
</feature>
<dbReference type="InterPro" id="IPR008490">
    <property type="entry name" value="Transposase_InsH_N"/>
</dbReference>
<feature type="compositionally biased region" description="Basic and acidic residues" evidence="6">
    <location>
        <begin position="160"/>
        <end position="176"/>
    </location>
</feature>
<dbReference type="Pfam" id="PF01609">
    <property type="entry name" value="DDE_Tnp_1"/>
    <property type="match status" value="1"/>
</dbReference>
<feature type="region of interest" description="Disordered" evidence="6">
    <location>
        <begin position="1"/>
        <end position="24"/>
    </location>
</feature>
<keyword evidence="3" id="KW-0815">Transposition</keyword>
<comment type="similarity">
    <text evidence="2">Belongs to the transposase 11 family.</text>
</comment>
<dbReference type="PANTHER" id="PTHR35604:SF2">
    <property type="entry name" value="TRANSPOSASE INSH FOR INSERTION SEQUENCE ELEMENT IS5A-RELATED"/>
    <property type="match status" value="1"/>
</dbReference>